<dbReference type="AlphaFoldDB" id="A0A0F9GY12"/>
<dbReference type="EMBL" id="LAZR01016625">
    <property type="protein sequence ID" value="KKM03695.1"/>
    <property type="molecule type" value="Genomic_DNA"/>
</dbReference>
<dbReference type="Gene3D" id="3.40.50.880">
    <property type="match status" value="1"/>
</dbReference>
<organism evidence="1">
    <name type="scientific">marine sediment metagenome</name>
    <dbReference type="NCBI Taxonomy" id="412755"/>
    <lineage>
        <taxon>unclassified sequences</taxon>
        <taxon>metagenomes</taxon>
        <taxon>ecological metagenomes</taxon>
    </lineage>
</organism>
<dbReference type="InterPro" id="IPR029062">
    <property type="entry name" value="Class_I_gatase-like"/>
</dbReference>
<sequence length="109" mass="12644">MGTYGKAKIKVLDNTGLLKGLDEEEVVWDSHGDIVAELPEGFKTLAYYIREGPFKNRIDILENKEKQELCIVFTEELAESITSYYKKYKKTKEFKKDLERIIGREPIVP</sequence>
<reference evidence="1" key="1">
    <citation type="journal article" date="2015" name="Nature">
        <title>Complex archaea that bridge the gap between prokaryotes and eukaryotes.</title>
        <authorList>
            <person name="Spang A."/>
            <person name="Saw J.H."/>
            <person name="Jorgensen S.L."/>
            <person name="Zaremba-Niedzwiedzka K."/>
            <person name="Martijn J."/>
            <person name="Lind A.E."/>
            <person name="van Eijk R."/>
            <person name="Schleper C."/>
            <person name="Guy L."/>
            <person name="Ettema T.J."/>
        </authorList>
    </citation>
    <scope>NUCLEOTIDE SEQUENCE</scope>
</reference>
<accession>A0A0F9GY12</accession>
<evidence type="ECO:0000313" key="1">
    <source>
        <dbReference type="EMBL" id="KKM03695.1"/>
    </source>
</evidence>
<dbReference type="SUPFAM" id="SSF52317">
    <property type="entry name" value="Class I glutamine amidotransferase-like"/>
    <property type="match status" value="1"/>
</dbReference>
<proteinExistence type="predicted"/>
<protein>
    <submittedName>
        <fullName evidence="1">Uncharacterized protein</fullName>
    </submittedName>
</protein>
<name>A0A0F9GY12_9ZZZZ</name>
<comment type="caution">
    <text evidence="1">The sequence shown here is derived from an EMBL/GenBank/DDBJ whole genome shotgun (WGS) entry which is preliminary data.</text>
</comment>
<gene>
    <name evidence="1" type="ORF">LCGC14_1771830</name>
</gene>